<evidence type="ECO:0000313" key="2">
    <source>
        <dbReference type="EMBL" id="APZ53842.1"/>
    </source>
</evidence>
<name>A0A1P8UWQ7_9RHOB</name>
<dbReference type="CDD" id="cd04301">
    <property type="entry name" value="NAT_SF"/>
    <property type="match status" value="1"/>
</dbReference>
<dbReference type="KEGG" id="paby:Ga0080574_TMP3508"/>
<dbReference type="InterPro" id="IPR000182">
    <property type="entry name" value="GNAT_dom"/>
</dbReference>
<reference evidence="2 3" key="1">
    <citation type="submission" date="2016-04" db="EMBL/GenBank/DDBJ databases">
        <title>Deep-sea bacteria in the southern Pacific.</title>
        <authorList>
            <person name="Tang K."/>
        </authorList>
    </citation>
    <scope>NUCLEOTIDE SEQUENCE [LARGE SCALE GENOMIC DNA]</scope>
    <source>
        <strain evidence="2 3">JLT2014</strain>
    </source>
</reference>
<dbReference type="Pfam" id="PF00583">
    <property type="entry name" value="Acetyltransf_1"/>
    <property type="match status" value="1"/>
</dbReference>
<dbReference type="Proteomes" id="UP000187059">
    <property type="component" value="Chromosome"/>
</dbReference>
<feature type="domain" description="N-acetyltransferase" evidence="1">
    <location>
        <begin position="15"/>
        <end position="155"/>
    </location>
</feature>
<organism evidence="2 3">
    <name type="scientific">Salipiger abyssi</name>
    <dbReference type="NCBI Taxonomy" id="1250539"/>
    <lineage>
        <taxon>Bacteria</taxon>
        <taxon>Pseudomonadati</taxon>
        <taxon>Pseudomonadota</taxon>
        <taxon>Alphaproteobacteria</taxon>
        <taxon>Rhodobacterales</taxon>
        <taxon>Roseobacteraceae</taxon>
        <taxon>Salipiger</taxon>
    </lineage>
</organism>
<dbReference type="OrthoDB" id="8450419at2"/>
<keyword evidence="3" id="KW-1185">Reference proteome</keyword>
<dbReference type="PROSITE" id="PS51186">
    <property type="entry name" value="GNAT"/>
    <property type="match status" value="1"/>
</dbReference>
<dbReference type="EMBL" id="CP015093">
    <property type="protein sequence ID" value="APZ53842.1"/>
    <property type="molecule type" value="Genomic_DNA"/>
</dbReference>
<dbReference type="GO" id="GO:0016747">
    <property type="term" value="F:acyltransferase activity, transferring groups other than amino-acyl groups"/>
    <property type="evidence" value="ECO:0007669"/>
    <property type="project" value="InterPro"/>
</dbReference>
<dbReference type="InterPro" id="IPR016181">
    <property type="entry name" value="Acyl_CoA_acyltransferase"/>
</dbReference>
<evidence type="ECO:0000313" key="3">
    <source>
        <dbReference type="Proteomes" id="UP000187059"/>
    </source>
</evidence>
<keyword evidence="2" id="KW-0808">Transferase</keyword>
<dbReference type="Gene3D" id="3.40.630.30">
    <property type="match status" value="1"/>
</dbReference>
<proteinExistence type="predicted"/>
<protein>
    <submittedName>
        <fullName evidence="2">Acetyltransferase (GNAT) family protein</fullName>
    </submittedName>
</protein>
<sequence length="155" mass="16720">MIDHFTETDLSDVAVLLRGLNALHAARLPQRFHEAADAAALGSFLQERMGQGARALVYRAGGVARGYLLWHPRDVPASAVDHARRVAVLEHIAVAPSWRRRGIARRLVARFEAEAAGAGCEAWLTAVHDFNAASAALMRQAGAARAIDILEKPLA</sequence>
<dbReference type="AlphaFoldDB" id="A0A1P8UWQ7"/>
<dbReference type="RefSeq" id="WP_076702785.1">
    <property type="nucleotide sequence ID" value="NZ_CP015093.1"/>
</dbReference>
<accession>A0A1P8UWQ7</accession>
<gene>
    <name evidence="2" type="ORF">Ga0080574_TMP3508</name>
</gene>
<evidence type="ECO:0000259" key="1">
    <source>
        <dbReference type="PROSITE" id="PS51186"/>
    </source>
</evidence>
<dbReference type="SUPFAM" id="SSF55729">
    <property type="entry name" value="Acyl-CoA N-acyltransferases (Nat)"/>
    <property type="match status" value="1"/>
</dbReference>